<feature type="transmembrane region" description="Helical" evidence="7">
    <location>
        <begin position="367"/>
        <end position="400"/>
    </location>
</feature>
<feature type="transmembrane region" description="Helical" evidence="7">
    <location>
        <begin position="325"/>
        <end position="347"/>
    </location>
</feature>
<accession>A0A6U0KYH3</accession>
<feature type="transmembrane region" description="Helical" evidence="7">
    <location>
        <begin position="12"/>
        <end position="35"/>
    </location>
</feature>
<feature type="transmembrane region" description="Helical" evidence="7">
    <location>
        <begin position="421"/>
        <end position="444"/>
    </location>
</feature>
<dbReference type="PANTHER" id="PTHR14255">
    <property type="entry name" value="CEREBLON"/>
    <property type="match status" value="1"/>
</dbReference>
<comment type="subcellular location">
    <subcellularLocation>
        <location evidence="1">Membrane</location>
        <topology evidence="1">Multi-pass membrane protein</topology>
    </subcellularLocation>
</comment>
<evidence type="ECO:0000256" key="2">
    <source>
        <dbReference type="ARBA" id="ARBA00009142"/>
    </source>
</evidence>
<sequence length="463" mass="48017">MGSEADNTSLDWDATIAIASVACFFVSILANAGGVGGGGVFVPLLMLVVGLSGKWAIPVSNCMILAGAIPATFFNLMKRHPTRDRPLLDTNAALLLIPATLAGTTPGVMLNVLFPEWLVSAMLICLLTYTSTQTFQKGKREWRKEGEIKRKKRMEEETNSAAFVGIGDIGGGGGGGGGGGSKSKSSSGPDAAERGAASSASPSSTAPAPPSPDSPDAVKLAQIIEKEKRVDVKIVAALFLLWCLMFVLAFLRGGKGAAADASPANVTPCVNEYWALVAAPIALGLCASYLAGLYLHADCAERLRVGYAYDAGDLRMETTDGIAKWTLWAFGAGMGSGLLGIGGGMILGPLLLDLGMSPKVSAPITHFAVLFTSSMSVIQFALLGQLLPAHAGWFSCLTLIGSVMSDKVLKREMAKRGYGASIIVLCLAGIMSLSAATVFVELIISAEDGGLNEGFSRESLCGT</sequence>
<evidence type="ECO:0000256" key="6">
    <source>
        <dbReference type="SAM" id="MobiDB-lite"/>
    </source>
</evidence>
<comment type="similarity">
    <text evidence="2">Belongs to the 4-toluene sulfonate uptake permease (TSUP) (TC 2.A.102) family.</text>
</comment>
<feature type="region of interest" description="Disordered" evidence="6">
    <location>
        <begin position="164"/>
        <end position="216"/>
    </location>
</feature>
<reference evidence="9" key="1">
    <citation type="submission" date="2021-01" db="EMBL/GenBank/DDBJ databases">
        <authorList>
            <person name="Corre E."/>
            <person name="Pelletier E."/>
            <person name="Niang G."/>
            <person name="Scheremetjew M."/>
            <person name="Finn R."/>
            <person name="Kale V."/>
            <person name="Holt S."/>
            <person name="Cochrane G."/>
            <person name="Meng A."/>
            <person name="Brown T."/>
            <person name="Cohen L."/>
        </authorList>
    </citation>
    <scope>NUCLEOTIDE SEQUENCE</scope>
    <source>
        <strain evidence="9">RCC1614</strain>
    </source>
</reference>
<dbReference type="EMBL" id="HBDY01014003">
    <property type="protein sequence ID" value="CAD8247263.1"/>
    <property type="molecule type" value="Transcribed_RNA"/>
</dbReference>
<feature type="compositionally biased region" description="Low complexity" evidence="6">
    <location>
        <begin position="182"/>
        <end position="206"/>
    </location>
</feature>
<evidence type="ECO:0000256" key="7">
    <source>
        <dbReference type="SAM" id="Phobius"/>
    </source>
</evidence>
<evidence type="ECO:0000256" key="4">
    <source>
        <dbReference type="ARBA" id="ARBA00022989"/>
    </source>
</evidence>
<dbReference type="InterPro" id="IPR002781">
    <property type="entry name" value="TM_pro_TauE-like"/>
</dbReference>
<dbReference type="GO" id="GO:0016020">
    <property type="term" value="C:membrane"/>
    <property type="evidence" value="ECO:0007669"/>
    <property type="project" value="UniProtKB-SubCell"/>
</dbReference>
<evidence type="ECO:0000313" key="8">
    <source>
        <dbReference type="EMBL" id="CAD8247263.1"/>
    </source>
</evidence>
<gene>
    <name evidence="8" type="ORF">MPUS1402_LOCUS10619</name>
    <name evidence="9" type="ORF">MPUS1402_LOCUS10620</name>
</gene>
<feature type="transmembrane region" description="Helical" evidence="7">
    <location>
        <begin position="234"/>
        <end position="253"/>
    </location>
</feature>
<keyword evidence="5 7" id="KW-0472">Membrane</keyword>
<organism evidence="9">
    <name type="scientific">Micromonas pusilla</name>
    <name type="common">Picoplanktonic green alga</name>
    <name type="synonym">Chromulina pusilla</name>
    <dbReference type="NCBI Taxonomy" id="38833"/>
    <lineage>
        <taxon>Eukaryota</taxon>
        <taxon>Viridiplantae</taxon>
        <taxon>Chlorophyta</taxon>
        <taxon>Mamiellophyceae</taxon>
        <taxon>Mamiellales</taxon>
        <taxon>Mamiellaceae</taxon>
        <taxon>Micromonas</taxon>
    </lineage>
</organism>
<dbReference type="GO" id="GO:0031464">
    <property type="term" value="C:Cul4A-RING E3 ubiquitin ligase complex"/>
    <property type="evidence" value="ECO:0007669"/>
    <property type="project" value="TreeGrafter"/>
</dbReference>
<keyword evidence="4 7" id="KW-1133">Transmembrane helix</keyword>
<evidence type="ECO:0000256" key="3">
    <source>
        <dbReference type="ARBA" id="ARBA00022692"/>
    </source>
</evidence>
<protein>
    <submittedName>
        <fullName evidence="9">Uncharacterized protein</fullName>
    </submittedName>
</protein>
<feature type="transmembrane region" description="Helical" evidence="7">
    <location>
        <begin position="273"/>
        <end position="295"/>
    </location>
</feature>
<evidence type="ECO:0000313" key="9">
    <source>
        <dbReference type="EMBL" id="CAD8247265.1"/>
    </source>
</evidence>
<dbReference type="Pfam" id="PF01925">
    <property type="entry name" value="TauE"/>
    <property type="match status" value="1"/>
</dbReference>
<evidence type="ECO:0000256" key="1">
    <source>
        <dbReference type="ARBA" id="ARBA00004141"/>
    </source>
</evidence>
<feature type="transmembrane region" description="Helical" evidence="7">
    <location>
        <begin position="55"/>
        <end position="76"/>
    </location>
</feature>
<feature type="transmembrane region" description="Helical" evidence="7">
    <location>
        <begin position="88"/>
        <end position="105"/>
    </location>
</feature>
<dbReference type="GO" id="GO:0016567">
    <property type="term" value="P:protein ubiquitination"/>
    <property type="evidence" value="ECO:0007669"/>
    <property type="project" value="TreeGrafter"/>
</dbReference>
<name>A0A6U0KYH3_MICPS</name>
<dbReference type="AlphaFoldDB" id="A0A6U0KYH3"/>
<dbReference type="PANTHER" id="PTHR14255:SF3">
    <property type="entry name" value="SULFITE EXPORTER TAUE_SAFE FAMILY PROTEIN 5-RELATED"/>
    <property type="match status" value="1"/>
</dbReference>
<proteinExistence type="inferred from homology"/>
<evidence type="ECO:0000256" key="5">
    <source>
        <dbReference type="ARBA" id="ARBA00023136"/>
    </source>
</evidence>
<keyword evidence="3 7" id="KW-0812">Transmembrane</keyword>
<feature type="compositionally biased region" description="Gly residues" evidence="6">
    <location>
        <begin position="167"/>
        <end position="181"/>
    </location>
</feature>
<dbReference type="EMBL" id="HBDY01014004">
    <property type="protein sequence ID" value="CAD8247265.1"/>
    <property type="molecule type" value="Transcribed_RNA"/>
</dbReference>